<keyword evidence="3" id="KW-1185">Reference proteome</keyword>
<protein>
    <submittedName>
        <fullName evidence="2">CHAT domain-containing protein</fullName>
    </submittedName>
</protein>
<dbReference type="Proteomes" id="UP001235849">
    <property type="component" value="Unassembled WGS sequence"/>
</dbReference>
<accession>A0ABT7BCP9</accession>
<sequence length="620" mass="70940">MKKFVGLKLEGDLAVSGCRVTLEMGQEGEPRQIERVGRLPQCPDLCLALQQWQESYDQLDGNSRLEPGKIVYDGSISDRREQCRQAAENLSQHFQTWLRSPSFQDLDRRLREELHRDDEIRFLIRTEIPELQQLPWHLWDLIDRYQQAEVALSQVCFEPCQQPDSSPEQMRVLAILGNSDGINVEGDRQILESLPYAQVTFLVEPQREQITDRLWSGPWDIIFFAGHSKTEGDTGRIYINSQDSLTLTELWYGLRQATQQGLQVAIFNSCDGLGLARELKDLAIPHAIVMREKVPDRIAQEFLKSFLRSFSGGQSFHLSVRQAREKLQAWEDQFPCATWLPIVTQHPTAAPPSWPQPQELTPVFSPVSAPRTRVSRRSKIKKLVLTILGLSVTLPVYGTLAPELSNRVDQQGGSHYEEGRITQALFFNSLAIAIAPWTAQPYYNRGWVCKQKRELETICLFWYEKAANKGHPDAQAEAAYLNIRLGNLDQAIYRSNQCIERPDYPGIEIACWKNRGWARMVQGRWIEAKEDLEKAVSLSISEDLTAPHAACLLAQVWEQEGKPEKALDYWRKTREDLEKDATEKLTQRSKEQDDCLGEAIAILEYSAFRFADMNALGNRE</sequence>
<organism evidence="2 3">
    <name type="scientific">Roseofilum capinflatum BLCC-M114</name>
    <dbReference type="NCBI Taxonomy" id="3022440"/>
    <lineage>
        <taxon>Bacteria</taxon>
        <taxon>Bacillati</taxon>
        <taxon>Cyanobacteriota</taxon>
        <taxon>Cyanophyceae</taxon>
        <taxon>Desertifilales</taxon>
        <taxon>Desertifilaceae</taxon>
        <taxon>Roseofilum</taxon>
        <taxon>Roseofilum capinflatum</taxon>
    </lineage>
</organism>
<proteinExistence type="predicted"/>
<name>A0ABT7BCP9_9CYAN</name>
<dbReference type="EMBL" id="JAQOSO010000117">
    <property type="protein sequence ID" value="MDJ1176969.1"/>
    <property type="molecule type" value="Genomic_DNA"/>
</dbReference>
<dbReference type="Gene3D" id="1.25.40.10">
    <property type="entry name" value="Tetratricopeptide repeat domain"/>
    <property type="match status" value="1"/>
</dbReference>
<dbReference type="Pfam" id="PF12770">
    <property type="entry name" value="CHAT"/>
    <property type="match status" value="1"/>
</dbReference>
<feature type="domain" description="CHAT" evidence="1">
    <location>
        <begin position="159"/>
        <end position="331"/>
    </location>
</feature>
<dbReference type="SMART" id="SM00028">
    <property type="entry name" value="TPR"/>
    <property type="match status" value="2"/>
</dbReference>
<reference evidence="2 3" key="1">
    <citation type="submission" date="2023-01" db="EMBL/GenBank/DDBJ databases">
        <title>Novel diversity within Roseofilum (Cyanobacteria; Desertifilaceae) from marine benthic mats with descriptions of four novel species.</title>
        <authorList>
            <person name="Wang Y."/>
            <person name="Berthold D.E."/>
            <person name="Hu J."/>
            <person name="Lefler F.W."/>
            <person name="Laughinghouse H.D. IV."/>
        </authorList>
    </citation>
    <scope>NUCLEOTIDE SEQUENCE [LARGE SCALE GENOMIC DNA]</scope>
    <source>
        <strain evidence="2 3">BLCC-M114</strain>
    </source>
</reference>
<dbReference type="InterPro" id="IPR011990">
    <property type="entry name" value="TPR-like_helical_dom_sf"/>
</dbReference>
<dbReference type="InterPro" id="IPR019734">
    <property type="entry name" value="TPR_rpt"/>
</dbReference>
<evidence type="ECO:0000313" key="3">
    <source>
        <dbReference type="Proteomes" id="UP001235849"/>
    </source>
</evidence>
<dbReference type="RefSeq" id="WP_283769237.1">
    <property type="nucleotide sequence ID" value="NZ_JAQOSO010000117.1"/>
</dbReference>
<evidence type="ECO:0000259" key="1">
    <source>
        <dbReference type="Pfam" id="PF12770"/>
    </source>
</evidence>
<gene>
    <name evidence="2" type="ORF">PMG25_23030</name>
</gene>
<dbReference type="InterPro" id="IPR024983">
    <property type="entry name" value="CHAT_dom"/>
</dbReference>
<dbReference type="SUPFAM" id="SSF48452">
    <property type="entry name" value="TPR-like"/>
    <property type="match status" value="1"/>
</dbReference>
<comment type="caution">
    <text evidence="2">The sequence shown here is derived from an EMBL/GenBank/DDBJ whole genome shotgun (WGS) entry which is preliminary data.</text>
</comment>
<evidence type="ECO:0000313" key="2">
    <source>
        <dbReference type="EMBL" id="MDJ1176969.1"/>
    </source>
</evidence>